<dbReference type="CDD" id="cd08551">
    <property type="entry name" value="Fe-ADH"/>
    <property type="match status" value="1"/>
</dbReference>
<dbReference type="STRING" id="252246.SAMN05421799_107117"/>
<dbReference type="InterPro" id="IPR018211">
    <property type="entry name" value="ADH_Fe_CS"/>
</dbReference>
<dbReference type="InterPro" id="IPR056798">
    <property type="entry name" value="ADH_Fe_C"/>
</dbReference>
<dbReference type="GO" id="GO:0004022">
    <property type="term" value="F:alcohol dehydrogenase (NAD+) activity"/>
    <property type="evidence" value="ECO:0007669"/>
    <property type="project" value="TreeGrafter"/>
</dbReference>
<dbReference type="FunFam" id="3.40.50.1970:FF:000003">
    <property type="entry name" value="Alcohol dehydrogenase, iron-containing"/>
    <property type="match status" value="1"/>
</dbReference>
<dbReference type="PANTHER" id="PTHR11496:SF102">
    <property type="entry name" value="ALCOHOL DEHYDROGENASE 4"/>
    <property type="match status" value="1"/>
</dbReference>
<protein>
    <submittedName>
        <fullName evidence="6">Alcohol dehydrogenase</fullName>
    </submittedName>
</protein>
<dbReference type="SUPFAM" id="SSF56796">
    <property type="entry name" value="Dehydroquinate synthase-like"/>
    <property type="match status" value="1"/>
</dbReference>
<feature type="domain" description="Fe-containing alcohol dehydrogenase-like C-terminal" evidence="5">
    <location>
        <begin position="190"/>
        <end position="379"/>
    </location>
</feature>
<dbReference type="PROSITE" id="PS00913">
    <property type="entry name" value="ADH_IRON_1"/>
    <property type="match status" value="1"/>
</dbReference>
<keyword evidence="2" id="KW-0560">Oxidoreductase</keyword>
<evidence type="ECO:0000256" key="3">
    <source>
        <dbReference type="ARBA" id="ARBA00023027"/>
    </source>
</evidence>
<dbReference type="RefSeq" id="WP_076347458.1">
    <property type="nucleotide sequence ID" value="NZ_FTOO01000007.1"/>
</dbReference>
<sequence>MSYEIQIPTRVRFGEGVAQELPRVLEEMSVSRVVVVTDPGLQQAGVAQFVESLVLRTCSEVSLYAEVEPDPSVDTVHKVASLCRERHADALVAVGGGSAIDVAKGARLVAELGGDIRRFAGSEADPICAPCKTKLCVLPTTAGTGSEVTFFGVYSDWESQVKVTVTSPFLAADVALVDPLLTHSVPPHVTAASGIDVLAHALEAYVSRRATPFSDALAERSMELVGRSLVQAVRHGQDHVARKNMAEASLLSGIAFNHAFLGLTHAIAAAVSGHAHVPHGVAIGVCLPAVIRYNAVVCCGKYDRAATILAKARGSSAGTLAEIVEELARETGLPGRLRDVGVTEDLLTSIARQTLVSVQLRHNPREASEDDILKLVKSLW</sequence>
<dbReference type="GO" id="GO:0046872">
    <property type="term" value="F:metal ion binding"/>
    <property type="evidence" value="ECO:0007669"/>
    <property type="project" value="InterPro"/>
</dbReference>
<keyword evidence="7" id="KW-1185">Reference proteome</keyword>
<dbReference type="FunFam" id="1.20.1090.10:FF:000001">
    <property type="entry name" value="Aldehyde-alcohol dehydrogenase"/>
    <property type="match status" value="1"/>
</dbReference>
<reference evidence="7" key="1">
    <citation type="submission" date="2017-01" db="EMBL/GenBank/DDBJ databases">
        <authorList>
            <person name="Varghese N."/>
            <person name="Submissions S."/>
        </authorList>
    </citation>
    <scope>NUCLEOTIDE SEQUENCE [LARGE SCALE GENOMIC DNA]</scope>
    <source>
        <strain evidence="7">DSM 16176</strain>
    </source>
</reference>
<proteinExistence type="inferred from homology"/>
<evidence type="ECO:0000256" key="2">
    <source>
        <dbReference type="ARBA" id="ARBA00023002"/>
    </source>
</evidence>
<dbReference type="InterPro" id="IPR039697">
    <property type="entry name" value="Alcohol_dehydrogenase_Fe"/>
</dbReference>
<name>A0A1N7N6Y1_9BACL</name>
<keyword evidence="3" id="KW-0520">NAD</keyword>
<dbReference type="Pfam" id="PF00465">
    <property type="entry name" value="Fe-ADH"/>
    <property type="match status" value="1"/>
</dbReference>
<dbReference type="Gene3D" id="3.40.50.1970">
    <property type="match status" value="1"/>
</dbReference>
<dbReference type="Gene3D" id="1.20.1090.10">
    <property type="entry name" value="Dehydroquinate synthase-like - alpha domain"/>
    <property type="match status" value="1"/>
</dbReference>
<evidence type="ECO:0000313" key="7">
    <source>
        <dbReference type="Proteomes" id="UP000186156"/>
    </source>
</evidence>
<evidence type="ECO:0000259" key="4">
    <source>
        <dbReference type="Pfam" id="PF00465"/>
    </source>
</evidence>
<dbReference type="OrthoDB" id="9815791at2"/>
<evidence type="ECO:0000256" key="1">
    <source>
        <dbReference type="ARBA" id="ARBA00007358"/>
    </source>
</evidence>
<comment type="similarity">
    <text evidence="1">Belongs to the iron-containing alcohol dehydrogenase family.</text>
</comment>
<evidence type="ECO:0000313" key="6">
    <source>
        <dbReference type="EMBL" id="SIS94163.1"/>
    </source>
</evidence>
<accession>A0A1N7N6Y1</accession>
<gene>
    <name evidence="6" type="ORF">SAMN05421799_107117</name>
</gene>
<dbReference type="AlphaFoldDB" id="A0A1N7N6Y1"/>
<feature type="domain" description="Alcohol dehydrogenase iron-type/glycerol dehydrogenase GldA" evidence="4">
    <location>
        <begin position="8"/>
        <end position="179"/>
    </location>
</feature>
<dbReference type="PANTHER" id="PTHR11496">
    <property type="entry name" value="ALCOHOL DEHYDROGENASE"/>
    <property type="match status" value="1"/>
</dbReference>
<organism evidence="6 7">
    <name type="scientific">Alicyclobacillus vulcanalis</name>
    <dbReference type="NCBI Taxonomy" id="252246"/>
    <lineage>
        <taxon>Bacteria</taxon>
        <taxon>Bacillati</taxon>
        <taxon>Bacillota</taxon>
        <taxon>Bacilli</taxon>
        <taxon>Bacillales</taxon>
        <taxon>Alicyclobacillaceae</taxon>
        <taxon>Alicyclobacillus</taxon>
    </lineage>
</organism>
<dbReference type="InterPro" id="IPR001670">
    <property type="entry name" value="ADH_Fe/GldA"/>
</dbReference>
<evidence type="ECO:0000259" key="5">
    <source>
        <dbReference type="Pfam" id="PF25137"/>
    </source>
</evidence>
<dbReference type="Proteomes" id="UP000186156">
    <property type="component" value="Unassembled WGS sequence"/>
</dbReference>
<dbReference type="Pfam" id="PF25137">
    <property type="entry name" value="ADH_Fe_C"/>
    <property type="match status" value="1"/>
</dbReference>
<dbReference type="EMBL" id="FTOO01000007">
    <property type="protein sequence ID" value="SIS94163.1"/>
    <property type="molecule type" value="Genomic_DNA"/>
</dbReference>